<feature type="coiled-coil region" evidence="1">
    <location>
        <begin position="54"/>
        <end position="168"/>
    </location>
</feature>
<feature type="compositionally biased region" description="Low complexity" evidence="2">
    <location>
        <begin position="16"/>
        <end position="29"/>
    </location>
</feature>
<comment type="caution">
    <text evidence="3">The sequence shown here is derived from an EMBL/GenBank/DDBJ whole genome shotgun (WGS) entry which is preliminary data.</text>
</comment>
<sequence>MAPKTSRNNPFQQPRPSSATSPSLPSAIANHQDENTPHSTPTNAKIVGQARPAAVFEQEKLKLAEDAAKRAEQHADLAVAAAKDKKLIAELQKQVAVLTAEREAARAELSDLRKANAKLVKKAEDVKVAHKTEVDELKQMAAALQADLDHEKARADELAEQLKQVTMSEEWQDPAEYVIKYRPEMSHTEASAWVRDRLAELGIDWSNYQEFPGWGKKSESKYSKWVAQEQALRRDLLPALGG</sequence>
<name>A0A1Y2HX83_9FUNG</name>
<gene>
    <name evidence="3" type="ORF">BCR44DRAFT_399422</name>
</gene>
<keyword evidence="1" id="KW-0175">Coiled coil</keyword>
<evidence type="ECO:0000256" key="2">
    <source>
        <dbReference type="SAM" id="MobiDB-lite"/>
    </source>
</evidence>
<dbReference type="AlphaFoldDB" id="A0A1Y2HX83"/>
<proteinExistence type="predicted"/>
<dbReference type="Proteomes" id="UP000193411">
    <property type="component" value="Unassembled WGS sequence"/>
</dbReference>
<accession>A0A1Y2HX83</accession>
<reference evidence="3 4" key="1">
    <citation type="submission" date="2016-07" db="EMBL/GenBank/DDBJ databases">
        <title>Pervasive Adenine N6-methylation of Active Genes in Fungi.</title>
        <authorList>
            <consortium name="DOE Joint Genome Institute"/>
            <person name="Mondo S.J."/>
            <person name="Dannebaum R.O."/>
            <person name="Kuo R.C."/>
            <person name="Labutti K."/>
            <person name="Haridas S."/>
            <person name="Kuo A."/>
            <person name="Salamov A."/>
            <person name="Ahrendt S.R."/>
            <person name="Lipzen A."/>
            <person name="Sullivan W."/>
            <person name="Andreopoulos W.B."/>
            <person name="Clum A."/>
            <person name="Lindquist E."/>
            <person name="Daum C."/>
            <person name="Ramamoorthy G.K."/>
            <person name="Gryganskyi A."/>
            <person name="Culley D."/>
            <person name="Magnuson J.K."/>
            <person name="James T.Y."/>
            <person name="O'Malley M.A."/>
            <person name="Stajich J.E."/>
            <person name="Spatafora J.W."/>
            <person name="Visel A."/>
            <person name="Grigoriev I.V."/>
        </authorList>
    </citation>
    <scope>NUCLEOTIDE SEQUENCE [LARGE SCALE GENOMIC DNA]</scope>
    <source>
        <strain evidence="3 4">PL171</strain>
    </source>
</reference>
<feature type="compositionally biased region" description="Polar residues" evidence="2">
    <location>
        <begin position="1"/>
        <end position="15"/>
    </location>
</feature>
<feature type="region of interest" description="Disordered" evidence="2">
    <location>
        <begin position="1"/>
        <end position="44"/>
    </location>
</feature>
<dbReference type="EMBL" id="MCFL01000008">
    <property type="protein sequence ID" value="ORZ38564.1"/>
    <property type="molecule type" value="Genomic_DNA"/>
</dbReference>
<evidence type="ECO:0000313" key="3">
    <source>
        <dbReference type="EMBL" id="ORZ38564.1"/>
    </source>
</evidence>
<evidence type="ECO:0000256" key="1">
    <source>
        <dbReference type="SAM" id="Coils"/>
    </source>
</evidence>
<feature type="non-terminal residue" evidence="3">
    <location>
        <position position="242"/>
    </location>
</feature>
<protein>
    <submittedName>
        <fullName evidence="3">Uncharacterized protein</fullName>
    </submittedName>
</protein>
<keyword evidence="4" id="KW-1185">Reference proteome</keyword>
<evidence type="ECO:0000313" key="4">
    <source>
        <dbReference type="Proteomes" id="UP000193411"/>
    </source>
</evidence>
<organism evidence="3 4">
    <name type="scientific">Catenaria anguillulae PL171</name>
    <dbReference type="NCBI Taxonomy" id="765915"/>
    <lineage>
        <taxon>Eukaryota</taxon>
        <taxon>Fungi</taxon>
        <taxon>Fungi incertae sedis</taxon>
        <taxon>Blastocladiomycota</taxon>
        <taxon>Blastocladiomycetes</taxon>
        <taxon>Blastocladiales</taxon>
        <taxon>Catenariaceae</taxon>
        <taxon>Catenaria</taxon>
    </lineage>
</organism>